<protein>
    <submittedName>
        <fullName evidence="2">Hybrid cluster-associated redox disulfide protein</fullName>
    </submittedName>
</protein>
<name>A0A4R6Q8T2_9FIRM</name>
<dbReference type="PANTHER" id="PTHR39341">
    <property type="entry name" value="BSL7085 PROTEIN"/>
    <property type="match status" value="1"/>
</dbReference>
<dbReference type="NCBIfam" id="TIGR03980">
    <property type="entry name" value="prismane_assoc"/>
    <property type="match status" value="1"/>
</dbReference>
<dbReference type="AlphaFoldDB" id="A0A4R6Q8T2"/>
<dbReference type="InterPro" id="IPR038062">
    <property type="entry name" value="ScdA-like_N_sf"/>
</dbReference>
<keyword evidence="3" id="KW-1185">Reference proteome</keyword>
<dbReference type="SUPFAM" id="SSF140683">
    <property type="entry name" value="SP0561-like"/>
    <property type="match status" value="1"/>
</dbReference>
<evidence type="ECO:0000313" key="3">
    <source>
        <dbReference type="Proteomes" id="UP000295500"/>
    </source>
</evidence>
<gene>
    <name evidence="2" type="ORF">EV211_10548</name>
</gene>
<dbReference type="Pfam" id="PF08984">
    <property type="entry name" value="DUF1858"/>
    <property type="match status" value="1"/>
</dbReference>
<dbReference type="PANTHER" id="PTHR39341:SF1">
    <property type="entry name" value="DUF1858 DOMAIN-CONTAINING PROTEIN"/>
    <property type="match status" value="1"/>
</dbReference>
<evidence type="ECO:0000259" key="1">
    <source>
        <dbReference type="Pfam" id="PF08984"/>
    </source>
</evidence>
<dbReference type="EMBL" id="SNXO01000005">
    <property type="protein sequence ID" value="TDP58978.1"/>
    <property type="molecule type" value="Genomic_DNA"/>
</dbReference>
<sequence length="62" mass="6794">MITKDMKICDILDIDDRYEKVLEDHGLLCNGCPGAFTESLAEAADGHGVDVDSLLNDLNKEI</sequence>
<dbReference type="Gene3D" id="1.10.3910.10">
    <property type="entry name" value="SP0561-like"/>
    <property type="match status" value="1"/>
</dbReference>
<dbReference type="OrthoDB" id="15017at2"/>
<comment type="caution">
    <text evidence="2">The sequence shown here is derived from an EMBL/GenBank/DDBJ whole genome shotgun (WGS) entry which is preliminary data.</text>
</comment>
<organism evidence="2 3">
    <name type="scientific">Aminicella lysinilytica</name>
    <dbReference type="NCBI Taxonomy" id="433323"/>
    <lineage>
        <taxon>Bacteria</taxon>
        <taxon>Bacillati</taxon>
        <taxon>Bacillota</taxon>
        <taxon>Clostridia</taxon>
        <taxon>Peptostreptococcales</taxon>
        <taxon>Anaerovoracaceae</taxon>
        <taxon>Aminicella</taxon>
    </lineage>
</organism>
<proteinExistence type="predicted"/>
<feature type="domain" description="DUF1858" evidence="1">
    <location>
        <begin position="2"/>
        <end position="54"/>
    </location>
</feature>
<dbReference type="InterPro" id="IPR023883">
    <property type="entry name" value="CHP03980_redox-disulphide"/>
</dbReference>
<evidence type="ECO:0000313" key="2">
    <source>
        <dbReference type="EMBL" id="TDP58978.1"/>
    </source>
</evidence>
<dbReference type="InterPro" id="IPR015077">
    <property type="entry name" value="DUF1858"/>
</dbReference>
<accession>A0A4R6Q8T2</accession>
<reference evidence="2 3" key="1">
    <citation type="submission" date="2019-03" db="EMBL/GenBank/DDBJ databases">
        <title>Genomic Encyclopedia of Type Strains, Phase IV (KMG-IV): sequencing the most valuable type-strain genomes for metagenomic binning, comparative biology and taxonomic classification.</title>
        <authorList>
            <person name="Goeker M."/>
        </authorList>
    </citation>
    <scope>NUCLEOTIDE SEQUENCE [LARGE SCALE GENOMIC DNA]</scope>
    <source>
        <strain evidence="2 3">DSM 28287</strain>
    </source>
</reference>
<dbReference type="Proteomes" id="UP000295500">
    <property type="component" value="Unassembled WGS sequence"/>
</dbReference>
<dbReference type="RefSeq" id="WP_133527803.1">
    <property type="nucleotide sequence ID" value="NZ_CALCQM010000039.1"/>
</dbReference>